<evidence type="ECO:0008006" key="3">
    <source>
        <dbReference type="Google" id="ProtNLM"/>
    </source>
</evidence>
<name>A0ABU5H214_9BACT</name>
<accession>A0ABU5H214</accession>
<sequence length="281" mass="29314">MITISAPSTVANPITSGFNINYTLGGSKLGLASAQVTFYMSTTSNGSSGVFQLASFQILLNHQGSGVYGPPSGTQTRYISASGLPSNTYALWQSIVAGCQPQSWYILGRVDFNNIVSTSSSMGTTKQPDFYFTGGTISPATISPGGTTNISFDLYTQCPVTSTSTVGIYLTDATYSTALAYIGGISIGTGSGTFSLPPMPITFSPSIATGTYGIVLIADEDGVVAESNESNNVGAFDLNVTSPLTAIHADSGEQKLNTEIPFAPEQYDPRMGPAEYIVPTF</sequence>
<dbReference type="Proteomes" id="UP001291309">
    <property type="component" value="Unassembled WGS sequence"/>
</dbReference>
<keyword evidence="2" id="KW-1185">Reference proteome</keyword>
<dbReference type="EMBL" id="JAXIVS010000004">
    <property type="protein sequence ID" value="MDY7227508.1"/>
    <property type="molecule type" value="Genomic_DNA"/>
</dbReference>
<evidence type="ECO:0000313" key="2">
    <source>
        <dbReference type="Proteomes" id="UP001291309"/>
    </source>
</evidence>
<comment type="caution">
    <text evidence="1">The sequence shown here is derived from an EMBL/GenBank/DDBJ whole genome shotgun (WGS) entry which is preliminary data.</text>
</comment>
<dbReference type="Gene3D" id="2.60.40.10">
    <property type="entry name" value="Immunoglobulins"/>
    <property type="match status" value="1"/>
</dbReference>
<proteinExistence type="predicted"/>
<gene>
    <name evidence="1" type="ORF">SYV04_13935</name>
</gene>
<organism evidence="1 2">
    <name type="scientific">Hyalangium rubrum</name>
    <dbReference type="NCBI Taxonomy" id="3103134"/>
    <lineage>
        <taxon>Bacteria</taxon>
        <taxon>Pseudomonadati</taxon>
        <taxon>Myxococcota</taxon>
        <taxon>Myxococcia</taxon>
        <taxon>Myxococcales</taxon>
        <taxon>Cystobacterineae</taxon>
        <taxon>Archangiaceae</taxon>
        <taxon>Hyalangium</taxon>
    </lineage>
</organism>
<protein>
    <recommendedName>
        <fullName evidence="3">CARDB domain-containing protein</fullName>
    </recommendedName>
</protein>
<reference evidence="1 2" key="1">
    <citation type="submission" date="2023-12" db="EMBL/GenBank/DDBJ databases">
        <title>the genome sequence of Hyalangium sp. s54d21.</title>
        <authorList>
            <person name="Zhang X."/>
        </authorList>
    </citation>
    <scope>NUCLEOTIDE SEQUENCE [LARGE SCALE GENOMIC DNA]</scope>
    <source>
        <strain evidence="2">s54d21</strain>
    </source>
</reference>
<dbReference type="RefSeq" id="WP_321546229.1">
    <property type="nucleotide sequence ID" value="NZ_JAXIVS010000004.1"/>
</dbReference>
<dbReference type="InterPro" id="IPR013783">
    <property type="entry name" value="Ig-like_fold"/>
</dbReference>
<evidence type="ECO:0000313" key="1">
    <source>
        <dbReference type="EMBL" id="MDY7227508.1"/>
    </source>
</evidence>